<evidence type="ECO:0000259" key="2">
    <source>
        <dbReference type="Pfam" id="PF00930"/>
    </source>
</evidence>
<evidence type="ECO:0008006" key="5">
    <source>
        <dbReference type="Google" id="ProtNLM"/>
    </source>
</evidence>
<dbReference type="InterPro" id="IPR001375">
    <property type="entry name" value="Peptidase_S9_cat"/>
</dbReference>
<dbReference type="InterPro" id="IPR050585">
    <property type="entry name" value="Xaa-Pro_dipeptidyl-ppase/CocE"/>
</dbReference>
<dbReference type="Pfam" id="PF00326">
    <property type="entry name" value="Peptidase_S9"/>
    <property type="match status" value="1"/>
</dbReference>
<dbReference type="AlphaFoldDB" id="A0A2A6RMT9"/>
<dbReference type="Gene3D" id="3.40.50.1820">
    <property type="entry name" value="alpha/beta hydrolase"/>
    <property type="match status" value="1"/>
</dbReference>
<comment type="caution">
    <text evidence="3">The sequence shown here is derived from an EMBL/GenBank/DDBJ whole genome shotgun (WGS) entry which is preliminary data.</text>
</comment>
<evidence type="ECO:0000313" key="3">
    <source>
        <dbReference type="EMBL" id="PDW04404.1"/>
    </source>
</evidence>
<protein>
    <recommendedName>
        <fullName evidence="5">Peptidase S9</fullName>
    </recommendedName>
</protein>
<dbReference type="EMBL" id="NQWI01000010">
    <property type="protein sequence ID" value="PDW04404.1"/>
    <property type="molecule type" value="Genomic_DNA"/>
</dbReference>
<dbReference type="Proteomes" id="UP000220527">
    <property type="component" value="Unassembled WGS sequence"/>
</dbReference>
<evidence type="ECO:0000259" key="1">
    <source>
        <dbReference type="Pfam" id="PF00326"/>
    </source>
</evidence>
<dbReference type="GO" id="GO:0004252">
    <property type="term" value="F:serine-type endopeptidase activity"/>
    <property type="evidence" value="ECO:0007669"/>
    <property type="project" value="InterPro"/>
</dbReference>
<feature type="domain" description="Dipeptidylpeptidase IV N-terminal" evidence="2">
    <location>
        <begin position="218"/>
        <end position="289"/>
    </location>
</feature>
<sequence length="629" mass="68199">MTVTYPFGLWPSALTPRQMAAGLRLTDVQWDSAGQTLVWREARDGRGTLWAMDLATPDAPYELTPGDLTVRGRIGYGGGDFTVGSGLVVFAEGNSGRLFVQQVAGGMPRALTPAFGAAADPALAPDGRHLLFVHAYEDQDCIAVVDSAGKHWPQRLAQGHTFYMWPCWHPSGTKVAFVAWDHPNMPWDGSLLYLADLDFVGRLPVLRNARVVAGGPTTSIFQPCFAPDGHHLAFVSDQDGWWQIYLLDLNTGKQHQLTTGAAEHGEPAWVYGMRTLAWSYDGKALAFLRNWGGLRQLCLQPLSDGPLQVLSADTGYRWFNQLAAAPTTTAFASLASSSVVPPQVIVTDTSGTRSIRRSASELLPATALAVAHPVEWSVGEATVYGLLSLPPGYTPNGVGPRPPAVILIHGGPTGQATAAYSNEVQFFATRGYVVLEVNHRGSSGYGRAYAQALREAWGVLDVEDAASGARYLGDAGIADPDRMVLMGGSSGGYTVLETLAQHPELFCAGICRYGVVNLFSLVADTHKFEAHYLDALLGPLPEAAARYRERSPIFHSERIRTPLAIFQGAEDKVVPPDQAEALVGALRRHGVPHHYHLFPGEGHGWRRSETIVAYYQAIERFLREHVVFA</sequence>
<dbReference type="RefSeq" id="WP_097642772.1">
    <property type="nucleotide sequence ID" value="NZ_NQWI01000010.1"/>
</dbReference>
<dbReference type="SUPFAM" id="SSF82171">
    <property type="entry name" value="DPP6 N-terminal domain-like"/>
    <property type="match status" value="1"/>
</dbReference>
<dbReference type="InterPro" id="IPR002470">
    <property type="entry name" value="Peptidase_S9A"/>
</dbReference>
<dbReference type="SUPFAM" id="SSF53474">
    <property type="entry name" value="alpha/beta-Hydrolases"/>
    <property type="match status" value="1"/>
</dbReference>
<dbReference type="InterPro" id="IPR002469">
    <property type="entry name" value="Peptidase_S9B_N"/>
</dbReference>
<dbReference type="GO" id="GO:0006508">
    <property type="term" value="P:proteolysis"/>
    <property type="evidence" value="ECO:0007669"/>
    <property type="project" value="InterPro"/>
</dbReference>
<name>A0A2A6RMT9_9CHLR</name>
<dbReference type="Pfam" id="PF00930">
    <property type="entry name" value="DPPIV_N"/>
    <property type="match status" value="1"/>
</dbReference>
<dbReference type="OrthoDB" id="108903at2"/>
<keyword evidence="4" id="KW-1185">Reference proteome</keyword>
<dbReference type="InterPro" id="IPR011042">
    <property type="entry name" value="6-blade_b-propeller_TolB-like"/>
</dbReference>
<organism evidence="3 4">
    <name type="scientific">Candidatus Viridilinea mediisalina</name>
    <dbReference type="NCBI Taxonomy" id="2024553"/>
    <lineage>
        <taxon>Bacteria</taxon>
        <taxon>Bacillati</taxon>
        <taxon>Chloroflexota</taxon>
        <taxon>Chloroflexia</taxon>
        <taxon>Chloroflexales</taxon>
        <taxon>Chloroflexineae</taxon>
        <taxon>Oscillochloridaceae</taxon>
        <taxon>Candidatus Viridilinea</taxon>
    </lineage>
</organism>
<accession>A0A2A6RMT9</accession>
<dbReference type="PANTHER" id="PTHR43056:SF5">
    <property type="entry name" value="PEPTIDASE S9 PROLYL OLIGOPEPTIDASE CATALYTIC DOMAIN-CONTAINING PROTEIN"/>
    <property type="match status" value="1"/>
</dbReference>
<dbReference type="InterPro" id="IPR029058">
    <property type="entry name" value="AB_hydrolase_fold"/>
</dbReference>
<evidence type="ECO:0000313" key="4">
    <source>
        <dbReference type="Proteomes" id="UP000220527"/>
    </source>
</evidence>
<dbReference type="PANTHER" id="PTHR43056">
    <property type="entry name" value="PEPTIDASE S9 PROLYL OLIGOPEPTIDASE"/>
    <property type="match status" value="1"/>
</dbReference>
<dbReference type="Gene3D" id="2.120.10.30">
    <property type="entry name" value="TolB, C-terminal domain"/>
    <property type="match status" value="2"/>
</dbReference>
<reference evidence="4" key="1">
    <citation type="submission" date="2017-08" db="EMBL/GenBank/DDBJ databases">
        <authorList>
            <person name="Grouzdev D.S."/>
            <person name="Gaisin V.A."/>
            <person name="Rysina M.S."/>
            <person name="Gorlenko V.M."/>
        </authorList>
    </citation>
    <scope>NUCLEOTIDE SEQUENCE [LARGE SCALE GENOMIC DNA]</scope>
    <source>
        <strain evidence="4">Kir15-3F</strain>
    </source>
</reference>
<proteinExistence type="predicted"/>
<feature type="domain" description="Peptidase S9 prolyl oligopeptidase catalytic" evidence="1">
    <location>
        <begin position="420"/>
        <end position="625"/>
    </location>
</feature>
<dbReference type="PRINTS" id="PR00862">
    <property type="entry name" value="PROLIGOPTASE"/>
</dbReference>
<gene>
    <name evidence="3" type="ORF">CJ255_03835</name>
</gene>